<evidence type="ECO:0000259" key="1">
    <source>
        <dbReference type="Pfam" id="PF09157"/>
    </source>
</evidence>
<name>A0A1W1E5J6_9ZZZZ</name>
<dbReference type="SUPFAM" id="SSF88697">
    <property type="entry name" value="PUA domain-like"/>
    <property type="match status" value="1"/>
</dbReference>
<dbReference type="Gene3D" id="2.30.130.10">
    <property type="entry name" value="PUA domain"/>
    <property type="match status" value="1"/>
</dbReference>
<organism evidence="2">
    <name type="scientific">hydrothermal vent metagenome</name>
    <dbReference type="NCBI Taxonomy" id="652676"/>
    <lineage>
        <taxon>unclassified sequences</taxon>
        <taxon>metagenomes</taxon>
        <taxon>ecological metagenomes</taxon>
    </lineage>
</organism>
<dbReference type="InterPro" id="IPR015240">
    <property type="entry name" value="tRNA_sdUridine_synth_fam1_C"/>
</dbReference>
<proteinExistence type="predicted"/>
<dbReference type="EC" id="4.2.1.70" evidence="2"/>
<protein>
    <submittedName>
        <fullName evidence="2">tRNA pseudouridine synthase B</fullName>
        <ecNumber evidence="2">4.2.1.70</ecNumber>
    </submittedName>
</protein>
<dbReference type="GO" id="GO:0009982">
    <property type="term" value="F:pseudouridine synthase activity"/>
    <property type="evidence" value="ECO:0007669"/>
    <property type="project" value="InterPro"/>
</dbReference>
<sequence length="61" mass="7105">MLPNIHSVTIDEQQSIDIRYGRTVKVENQDDNLVKIFNKHSIFLGIGKIENNILQPKRLFI</sequence>
<dbReference type="GO" id="GO:0004730">
    <property type="term" value="F:pseudouridylate synthase activity"/>
    <property type="evidence" value="ECO:0007669"/>
    <property type="project" value="UniProtKB-EC"/>
</dbReference>
<dbReference type="AlphaFoldDB" id="A0A1W1E5J6"/>
<dbReference type="InterPro" id="IPR015947">
    <property type="entry name" value="PUA-like_sf"/>
</dbReference>
<dbReference type="GO" id="GO:0003723">
    <property type="term" value="F:RNA binding"/>
    <property type="evidence" value="ECO:0007669"/>
    <property type="project" value="InterPro"/>
</dbReference>
<accession>A0A1W1E5J6</accession>
<dbReference type="EMBL" id="FPHZ01000214">
    <property type="protein sequence ID" value="SFV89232.1"/>
    <property type="molecule type" value="Genomic_DNA"/>
</dbReference>
<dbReference type="Pfam" id="PF09157">
    <property type="entry name" value="TruB-C_2"/>
    <property type="match status" value="1"/>
</dbReference>
<gene>
    <name evidence="2" type="ORF">MNB_SUP05-SYMBIONT-5-668</name>
</gene>
<keyword evidence="2" id="KW-0456">Lyase</keyword>
<feature type="domain" description="tRNA pseudouridine synthase II TruB subfamily 1 C-terminal" evidence="1">
    <location>
        <begin position="7"/>
        <end position="60"/>
    </location>
</feature>
<evidence type="ECO:0000313" key="2">
    <source>
        <dbReference type="EMBL" id="SFV89232.1"/>
    </source>
</evidence>
<dbReference type="InterPro" id="IPR036974">
    <property type="entry name" value="PUA_sf"/>
</dbReference>
<reference evidence="2" key="1">
    <citation type="submission" date="2016-10" db="EMBL/GenBank/DDBJ databases">
        <authorList>
            <person name="de Groot N.N."/>
        </authorList>
    </citation>
    <scope>NUCLEOTIDE SEQUENCE</scope>
</reference>